<evidence type="ECO:0000256" key="5">
    <source>
        <dbReference type="ARBA" id="ARBA00022833"/>
    </source>
</evidence>
<keyword evidence="4 10" id="KW-0863">Zinc-finger</keyword>
<dbReference type="FunFam" id="3.30.160.60:FF:000446">
    <property type="entry name" value="Zinc finger protein"/>
    <property type="match status" value="2"/>
</dbReference>
<dbReference type="InterPro" id="IPR050331">
    <property type="entry name" value="Zinc_finger"/>
</dbReference>
<name>A0A9W9ZTZ5_9CNID</name>
<evidence type="ECO:0000256" key="10">
    <source>
        <dbReference type="PROSITE-ProRule" id="PRU00042"/>
    </source>
</evidence>
<gene>
    <name evidence="13" type="ORF">OS493_001156</name>
</gene>
<feature type="compositionally biased region" description="Polar residues" evidence="11">
    <location>
        <begin position="613"/>
        <end position="627"/>
    </location>
</feature>
<feature type="domain" description="C2H2-type" evidence="12">
    <location>
        <begin position="522"/>
        <end position="549"/>
    </location>
</feature>
<proteinExistence type="predicted"/>
<evidence type="ECO:0000256" key="4">
    <source>
        <dbReference type="ARBA" id="ARBA00022771"/>
    </source>
</evidence>
<dbReference type="FunFam" id="3.30.160.60:FF:000325">
    <property type="entry name" value="ZFP90 zinc finger protein"/>
    <property type="match status" value="1"/>
</dbReference>
<feature type="region of interest" description="Disordered" evidence="11">
    <location>
        <begin position="575"/>
        <end position="627"/>
    </location>
</feature>
<keyword evidence="7" id="KW-0238">DNA-binding</keyword>
<feature type="compositionally biased region" description="Low complexity" evidence="11">
    <location>
        <begin position="98"/>
        <end position="113"/>
    </location>
</feature>
<feature type="domain" description="C2H2-type" evidence="12">
    <location>
        <begin position="410"/>
        <end position="437"/>
    </location>
</feature>
<dbReference type="GO" id="GO:0003677">
    <property type="term" value="F:DNA binding"/>
    <property type="evidence" value="ECO:0007669"/>
    <property type="project" value="UniProtKB-KW"/>
</dbReference>
<organism evidence="13 14">
    <name type="scientific">Desmophyllum pertusum</name>
    <dbReference type="NCBI Taxonomy" id="174260"/>
    <lineage>
        <taxon>Eukaryota</taxon>
        <taxon>Metazoa</taxon>
        <taxon>Cnidaria</taxon>
        <taxon>Anthozoa</taxon>
        <taxon>Hexacorallia</taxon>
        <taxon>Scleractinia</taxon>
        <taxon>Caryophylliina</taxon>
        <taxon>Caryophylliidae</taxon>
        <taxon>Desmophyllum</taxon>
    </lineage>
</organism>
<dbReference type="Gene3D" id="3.30.160.60">
    <property type="entry name" value="Classic Zinc Finger"/>
    <property type="match status" value="6"/>
</dbReference>
<feature type="compositionally biased region" description="Basic and acidic residues" evidence="11">
    <location>
        <begin position="21"/>
        <end position="39"/>
    </location>
</feature>
<keyword evidence="5" id="KW-0862">Zinc</keyword>
<keyword evidence="8" id="KW-0804">Transcription</keyword>
<dbReference type="OrthoDB" id="8922241at2759"/>
<evidence type="ECO:0000256" key="1">
    <source>
        <dbReference type="ARBA" id="ARBA00004123"/>
    </source>
</evidence>
<dbReference type="Pfam" id="PF00096">
    <property type="entry name" value="zf-C2H2"/>
    <property type="match status" value="2"/>
</dbReference>
<evidence type="ECO:0000256" key="7">
    <source>
        <dbReference type="ARBA" id="ARBA00023125"/>
    </source>
</evidence>
<feature type="compositionally biased region" description="Basic residues" evidence="11">
    <location>
        <begin position="140"/>
        <end position="150"/>
    </location>
</feature>
<evidence type="ECO:0000313" key="13">
    <source>
        <dbReference type="EMBL" id="KAJ7387811.1"/>
    </source>
</evidence>
<evidence type="ECO:0000256" key="11">
    <source>
        <dbReference type="SAM" id="MobiDB-lite"/>
    </source>
</evidence>
<feature type="domain" description="C2H2-type" evidence="12">
    <location>
        <begin position="466"/>
        <end position="493"/>
    </location>
</feature>
<evidence type="ECO:0000256" key="2">
    <source>
        <dbReference type="ARBA" id="ARBA00022723"/>
    </source>
</evidence>
<dbReference type="PANTHER" id="PTHR16515">
    <property type="entry name" value="PR DOMAIN ZINC FINGER PROTEIN"/>
    <property type="match status" value="1"/>
</dbReference>
<dbReference type="AlphaFoldDB" id="A0A9W9ZTZ5"/>
<keyword evidence="2" id="KW-0479">Metal-binding</keyword>
<dbReference type="PANTHER" id="PTHR16515:SF57">
    <property type="entry name" value="ZINC FINGER PROTEIN 154-LIKE"/>
    <property type="match status" value="1"/>
</dbReference>
<dbReference type="InterPro" id="IPR036236">
    <property type="entry name" value="Znf_C2H2_sf"/>
</dbReference>
<evidence type="ECO:0000256" key="6">
    <source>
        <dbReference type="ARBA" id="ARBA00023015"/>
    </source>
</evidence>
<feature type="compositionally biased region" description="Basic and acidic residues" evidence="11">
    <location>
        <begin position="122"/>
        <end position="139"/>
    </location>
</feature>
<feature type="domain" description="C2H2-type" evidence="12">
    <location>
        <begin position="494"/>
        <end position="521"/>
    </location>
</feature>
<feature type="compositionally biased region" description="Basic and acidic residues" evidence="11">
    <location>
        <begin position="59"/>
        <end position="69"/>
    </location>
</feature>
<keyword evidence="9" id="KW-0539">Nucleus</keyword>
<comment type="subcellular location">
    <subcellularLocation>
        <location evidence="1">Nucleus</location>
    </subcellularLocation>
</comment>
<feature type="domain" description="C2H2-type" evidence="12">
    <location>
        <begin position="550"/>
        <end position="579"/>
    </location>
</feature>
<dbReference type="SUPFAM" id="SSF57667">
    <property type="entry name" value="beta-beta-alpha zinc fingers"/>
    <property type="match status" value="3"/>
</dbReference>
<dbReference type="PROSITE" id="PS00028">
    <property type="entry name" value="ZINC_FINGER_C2H2_1"/>
    <property type="match status" value="8"/>
</dbReference>
<evidence type="ECO:0000256" key="9">
    <source>
        <dbReference type="ARBA" id="ARBA00023242"/>
    </source>
</evidence>
<keyword evidence="14" id="KW-1185">Reference proteome</keyword>
<reference evidence="13" key="1">
    <citation type="submission" date="2023-01" db="EMBL/GenBank/DDBJ databases">
        <title>Genome assembly of the deep-sea coral Lophelia pertusa.</title>
        <authorList>
            <person name="Herrera S."/>
            <person name="Cordes E."/>
        </authorList>
    </citation>
    <scope>NUCLEOTIDE SEQUENCE</scope>
    <source>
        <strain evidence="13">USNM1676648</strain>
        <tissue evidence="13">Polyp</tissue>
    </source>
</reference>
<dbReference type="FunFam" id="3.30.160.60:FF:000478">
    <property type="entry name" value="Zinc finger protein 133"/>
    <property type="match status" value="1"/>
</dbReference>
<protein>
    <recommendedName>
        <fullName evidence="12">C2H2-type domain-containing protein</fullName>
    </recommendedName>
</protein>
<feature type="compositionally biased region" description="Basic residues" evidence="11">
    <location>
        <begin position="46"/>
        <end position="55"/>
    </location>
</feature>
<evidence type="ECO:0000256" key="8">
    <source>
        <dbReference type="ARBA" id="ARBA00023163"/>
    </source>
</evidence>
<feature type="compositionally biased region" description="Acidic residues" evidence="11">
    <location>
        <begin position="70"/>
        <end position="87"/>
    </location>
</feature>
<comment type="caution">
    <text evidence="13">The sequence shown here is derived from an EMBL/GenBank/DDBJ whole genome shotgun (WGS) entry which is preliminary data.</text>
</comment>
<sequence length="770" mass="87147">MAAGSGKRGLKLHSIIEKLSEQCERKSPLRDDEGEDSHLSSEVCNIKRKQRKGNGVKRVCKEALSRSDSEDGSSDEEIDVLGDESQNDENLTKELEWKTGAGYTARRATAYPRAAKRNAGRKQTEKQQQKSETRTSDNKNKKKNKGRNVKSRVNIRVSKAIEETSSSGADKDLAIDVEAFVHHGPVVEDIDRAAAAVSVSCPFCSKFCRDKQDVIQHIKDCHHSECAVVDQSERDEEMSSDSAVATSDSDEDFTPDKKTTPKRKNKQVAKLQKPQNKKTFAEESESELCIDVENVMNTESGVNDIDGPCTQSTEIRFSCLTCSVDFKTKDDLTTHIAACNEQDNSKDLPKFRCGCQACGMKFYQWCELREHFDKNPDCQKLYQCDQCDQICLTTSFLRKHKRLHSDERPHKCSVCDSAFKDKTYLKRHGVKHTGVKEFKCDVCNKLFSHQRTLREHRMRHTGERPYKCKYCDATFINSTSLKTHTTKHTGILPYKCQTCGKLFAKSYGLKMHSLSHSNDKPFVCEVCGKGFKRPDHFKQHQIIHSDSKPFKCDTCQKTFNQRVCLRKHLPCKEHEKQQKKLQNSLAKENRTQNKIKRSRKPSANSRESVDSDVISQECASPTADNPTRTTDCCEVSNDFSLIDTNESSLLAGCYSPPSFVRPTSRLIENEYYSDHQQTHEDYDEHERDFSDRTETSLLPAAFVPAMFSVEEPLSLDTLPPLPSHDTHTLCGRPLSHDNATDLSSVLLSSTMDPENLSSIVEDTNSLFAHD</sequence>
<dbReference type="InterPro" id="IPR013087">
    <property type="entry name" value="Znf_C2H2_type"/>
</dbReference>
<dbReference type="SMART" id="SM00355">
    <property type="entry name" value="ZnF_C2H2"/>
    <property type="match status" value="9"/>
</dbReference>
<dbReference type="Pfam" id="PF13912">
    <property type="entry name" value="zf-C2H2_6"/>
    <property type="match status" value="2"/>
</dbReference>
<evidence type="ECO:0000313" key="14">
    <source>
        <dbReference type="Proteomes" id="UP001163046"/>
    </source>
</evidence>
<evidence type="ECO:0000256" key="3">
    <source>
        <dbReference type="ARBA" id="ARBA00022737"/>
    </source>
</evidence>
<dbReference type="GO" id="GO:0005634">
    <property type="term" value="C:nucleus"/>
    <property type="evidence" value="ECO:0007669"/>
    <property type="project" value="UniProtKB-SubCell"/>
</dbReference>
<dbReference type="GO" id="GO:0008270">
    <property type="term" value="F:zinc ion binding"/>
    <property type="evidence" value="ECO:0007669"/>
    <property type="project" value="UniProtKB-KW"/>
</dbReference>
<feature type="region of interest" description="Disordered" evidence="11">
    <location>
        <begin position="21"/>
        <end position="157"/>
    </location>
</feature>
<feature type="domain" description="C2H2-type" evidence="12">
    <location>
        <begin position="382"/>
        <end position="409"/>
    </location>
</feature>
<accession>A0A9W9ZTZ5</accession>
<feature type="region of interest" description="Disordered" evidence="11">
    <location>
        <begin position="231"/>
        <end position="277"/>
    </location>
</feature>
<keyword evidence="3" id="KW-0677">Repeat</keyword>
<dbReference type="GO" id="GO:0010468">
    <property type="term" value="P:regulation of gene expression"/>
    <property type="evidence" value="ECO:0007669"/>
    <property type="project" value="TreeGrafter"/>
</dbReference>
<feature type="domain" description="C2H2-type" evidence="12">
    <location>
        <begin position="438"/>
        <end position="465"/>
    </location>
</feature>
<dbReference type="Proteomes" id="UP001163046">
    <property type="component" value="Unassembled WGS sequence"/>
</dbReference>
<dbReference type="PROSITE" id="PS50157">
    <property type="entry name" value="ZINC_FINGER_C2H2_2"/>
    <property type="match status" value="7"/>
</dbReference>
<keyword evidence="6" id="KW-0805">Transcription regulation</keyword>
<evidence type="ECO:0000259" key="12">
    <source>
        <dbReference type="PROSITE" id="PS50157"/>
    </source>
</evidence>
<dbReference type="EMBL" id="MU825873">
    <property type="protein sequence ID" value="KAJ7387811.1"/>
    <property type="molecule type" value="Genomic_DNA"/>
</dbReference>